<comment type="caution">
    <text evidence="7">The sequence shown here is derived from an EMBL/GenBank/DDBJ whole genome shotgun (WGS) entry which is preliminary data.</text>
</comment>
<accession>A0A2V3UH73</accession>
<dbReference type="InterPro" id="IPR000172">
    <property type="entry name" value="GMC_OxRdtase_N"/>
</dbReference>
<protein>
    <submittedName>
        <fullName evidence="7">5-(Hydroxymethyl)furfural/furfural oxidase</fullName>
    </submittedName>
</protein>
<dbReference type="InterPro" id="IPR012132">
    <property type="entry name" value="GMC_OxRdtase"/>
</dbReference>
<keyword evidence="3" id="KW-0285">Flavoprotein</keyword>
<evidence type="ECO:0000256" key="3">
    <source>
        <dbReference type="ARBA" id="ARBA00022630"/>
    </source>
</evidence>
<evidence type="ECO:0000256" key="4">
    <source>
        <dbReference type="ARBA" id="ARBA00022827"/>
    </source>
</evidence>
<dbReference type="Gene3D" id="3.30.410.40">
    <property type="match status" value="1"/>
</dbReference>
<dbReference type="GO" id="GO:0016614">
    <property type="term" value="F:oxidoreductase activity, acting on CH-OH group of donors"/>
    <property type="evidence" value="ECO:0007669"/>
    <property type="project" value="InterPro"/>
</dbReference>
<evidence type="ECO:0000256" key="2">
    <source>
        <dbReference type="ARBA" id="ARBA00010790"/>
    </source>
</evidence>
<dbReference type="SUPFAM" id="SSF51905">
    <property type="entry name" value="FAD/NAD(P)-binding domain"/>
    <property type="match status" value="1"/>
</dbReference>
<feature type="binding site" evidence="5">
    <location>
        <begin position="114"/>
        <end position="117"/>
    </location>
    <ligand>
        <name>FAD</name>
        <dbReference type="ChEBI" id="CHEBI:57692"/>
    </ligand>
</feature>
<dbReference type="Pfam" id="PF00732">
    <property type="entry name" value="GMC_oxred_N"/>
    <property type="match status" value="1"/>
</dbReference>
<dbReference type="PANTHER" id="PTHR11552">
    <property type="entry name" value="GLUCOSE-METHANOL-CHOLINE GMC OXIDOREDUCTASE"/>
    <property type="match status" value="1"/>
</dbReference>
<dbReference type="SUPFAM" id="SSF54373">
    <property type="entry name" value="FAD-linked reductases, C-terminal domain"/>
    <property type="match status" value="1"/>
</dbReference>
<dbReference type="PIRSF" id="PIRSF000137">
    <property type="entry name" value="Alcohol_oxidase"/>
    <property type="match status" value="1"/>
</dbReference>
<sequence length="583" mass="62256">MPSEAAAGPEKGPASDAFDIVIVGGGSSGCVLANRLSADPRRRVLLIEAGRDIKPGEETPAMLDIYPGRVAFDPANHWPALPAYFRPVAHNAPERPPLGRYEQPRLMGGGSSINGQVANRGTPDDYDEWERLGATGWNWQSVLPYFRKLERDLDYGGPLHGDSGPIPIHRVPRERWPAFSLAAEAALEAAGFAALGDQNGRFEDGHFPMTLSNDGVHRVSTARAYLDRETRRRPNLVVMADAAVTGLLWQDRCVAGVAIRGADGVARSIKARETIIAAGAIHSPALLMKSGVGPAADLRRLGLPVVHDLAGVGQNLQEHPGISLSAYLARAARLRGTTRRHIHLGLRYSSGCAGGLPSDMYMMVVAKSAWHPLGRQIATLLSWINKPHARGSVTLQSADLSVPPLAAFNHLADIRDVTRLTASVRFMARLLACEALAGHVAHASPSRYSGFAKALGRYGLRNFLLTAPAAVALDVLPFLRAPFFRHFVAGGMSLADLLASDEAIAAYVRDNAFGQWHACGTCRMGSAGDREAVINPVSGRVHGVGGLRVIDASLMPTAPRANLNIPVIMMAERLADAVIAGSD</sequence>
<keyword evidence="8" id="KW-1185">Reference proteome</keyword>
<evidence type="ECO:0000256" key="1">
    <source>
        <dbReference type="ARBA" id="ARBA00001974"/>
    </source>
</evidence>
<feature type="binding site" evidence="5">
    <location>
        <position position="244"/>
    </location>
    <ligand>
        <name>FAD</name>
        <dbReference type="ChEBI" id="CHEBI:57692"/>
    </ligand>
</feature>
<dbReference type="Proteomes" id="UP000248021">
    <property type="component" value="Unassembled WGS sequence"/>
</dbReference>
<evidence type="ECO:0000313" key="8">
    <source>
        <dbReference type="Proteomes" id="UP000248021"/>
    </source>
</evidence>
<organism evidence="7 8">
    <name type="scientific">Chelatococcus asaccharovorans</name>
    <dbReference type="NCBI Taxonomy" id="28210"/>
    <lineage>
        <taxon>Bacteria</taxon>
        <taxon>Pseudomonadati</taxon>
        <taxon>Pseudomonadota</taxon>
        <taxon>Alphaproteobacteria</taxon>
        <taxon>Hyphomicrobiales</taxon>
        <taxon>Chelatococcaceae</taxon>
        <taxon>Chelatococcus</taxon>
    </lineage>
</organism>
<name>A0A2V3UH73_9HYPH</name>
<dbReference type="Pfam" id="PF05199">
    <property type="entry name" value="GMC_oxred_C"/>
    <property type="match status" value="1"/>
</dbReference>
<dbReference type="InterPro" id="IPR036188">
    <property type="entry name" value="FAD/NAD-bd_sf"/>
</dbReference>
<comment type="similarity">
    <text evidence="2">Belongs to the GMC oxidoreductase family.</text>
</comment>
<feature type="domain" description="Glucose-methanol-choline oxidoreductase N-terminal" evidence="6">
    <location>
        <begin position="279"/>
        <end position="293"/>
    </location>
</feature>
<evidence type="ECO:0000313" key="7">
    <source>
        <dbReference type="EMBL" id="PXW64496.1"/>
    </source>
</evidence>
<feature type="binding site" evidence="5">
    <location>
        <begin position="516"/>
        <end position="517"/>
    </location>
    <ligand>
        <name>FAD</name>
        <dbReference type="ChEBI" id="CHEBI:57692"/>
    </ligand>
</feature>
<dbReference type="PROSITE" id="PS00624">
    <property type="entry name" value="GMC_OXRED_2"/>
    <property type="match status" value="1"/>
</dbReference>
<reference evidence="7 8" key="1">
    <citation type="submission" date="2018-05" db="EMBL/GenBank/DDBJ databases">
        <title>Genomic Encyclopedia of Type Strains, Phase IV (KMG-IV): sequencing the most valuable type-strain genomes for metagenomic binning, comparative biology and taxonomic classification.</title>
        <authorList>
            <person name="Goeker M."/>
        </authorList>
    </citation>
    <scope>NUCLEOTIDE SEQUENCE [LARGE SCALE GENOMIC DNA]</scope>
    <source>
        <strain evidence="7 8">DSM 6462</strain>
    </source>
</reference>
<keyword evidence="4 5" id="KW-0274">FAD</keyword>
<dbReference type="InterPro" id="IPR007867">
    <property type="entry name" value="GMC_OxRtase_C"/>
</dbReference>
<dbReference type="OrthoDB" id="9785276at2"/>
<dbReference type="AlphaFoldDB" id="A0A2V3UH73"/>
<gene>
    <name evidence="7" type="ORF">C7450_101251</name>
</gene>
<proteinExistence type="inferred from homology"/>
<dbReference type="GO" id="GO:0050660">
    <property type="term" value="F:flavin adenine dinucleotide binding"/>
    <property type="evidence" value="ECO:0007669"/>
    <property type="project" value="InterPro"/>
</dbReference>
<evidence type="ECO:0000259" key="6">
    <source>
        <dbReference type="PROSITE" id="PS00624"/>
    </source>
</evidence>
<dbReference type="RefSeq" id="WP_110372573.1">
    <property type="nucleotide sequence ID" value="NZ_JAHBRY010000001.1"/>
</dbReference>
<evidence type="ECO:0000256" key="5">
    <source>
        <dbReference type="PIRSR" id="PIRSR000137-2"/>
    </source>
</evidence>
<dbReference type="EMBL" id="QJJK01000001">
    <property type="protein sequence ID" value="PXW64496.1"/>
    <property type="molecule type" value="Genomic_DNA"/>
</dbReference>
<dbReference type="Gene3D" id="3.50.50.60">
    <property type="entry name" value="FAD/NAD(P)-binding domain"/>
    <property type="match status" value="2"/>
</dbReference>
<comment type="cofactor">
    <cofactor evidence="1 5">
        <name>FAD</name>
        <dbReference type="ChEBI" id="CHEBI:57692"/>
    </cofactor>
</comment>
<dbReference type="PANTHER" id="PTHR11552:SF147">
    <property type="entry name" value="CHOLINE DEHYDROGENASE, MITOCHONDRIAL"/>
    <property type="match status" value="1"/>
</dbReference>